<keyword evidence="1" id="KW-0597">Phosphoprotein</keyword>
<dbReference type="SMART" id="SM00448">
    <property type="entry name" value="REC"/>
    <property type="match status" value="1"/>
</dbReference>
<proteinExistence type="predicted"/>
<dbReference type="PANTHER" id="PTHR44520">
    <property type="entry name" value="RESPONSE REGULATOR RCP1-RELATED"/>
    <property type="match status" value="1"/>
</dbReference>
<evidence type="ECO:0000259" key="2">
    <source>
        <dbReference type="PROSITE" id="PS50110"/>
    </source>
</evidence>
<dbReference type="RefSeq" id="WP_220379914.1">
    <property type="nucleotide sequence ID" value="NZ_CP080544.1"/>
</dbReference>
<dbReference type="SUPFAM" id="SSF52172">
    <property type="entry name" value="CheY-like"/>
    <property type="match status" value="1"/>
</dbReference>
<dbReference type="Pfam" id="PF00072">
    <property type="entry name" value="Response_reg"/>
    <property type="match status" value="1"/>
</dbReference>
<dbReference type="PROSITE" id="PS50110">
    <property type="entry name" value="RESPONSE_REGULATORY"/>
    <property type="match status" value="1"/>
</dbReference>
<protein>
    <submittedName>
        <fullName evidence="3">Response regulator</fullName>
    </submittedName>
</protein>
<dbReference type="Proteomes" id="UP000824755">
    <property type="component" value="Chromosome"/>
</dbReference>
<feature type="domain" description="Response regulatory" evidence="2">
    <location>
        <begin position="5"/>
        <end position="133"/>
    </location>
</feature>
<dbReference type="PANTHER" id="PTHR44520:SF1">
    <property type="entry name" value="TWO-COMPONENT SYSTEM REGULATORY PROTEIN"/>
    <property type="match status" value="1"/>
</dbReference>
<name>A0ABX8WPT3_9GAMM</name>
<evidence type="ECO:0000313" key="3">
    <source>
        <dbReference type="EMBL" id="QYR53096.1"/>
    </source>
</evidence>
<dbReference type="EMBL" id="CP080544">
    <property type="protein sequence ID" value="QYR53096.1"/>
    <property type="molecule type" value="Genomic_DNA"/>
</dbReference>
<dbReference type="InterPro" id="IPR011006">
    <property type="entry name" value="CheY-like_superfamily"/>
</dbReference>
<organism evidence="3 4">
    <name type="scientific">Lysobacter soyae</name>
    <dbReference type="NCBI Taxonomy" id="2764185"/>
    <lineage>
        <taxon>Bacteria</taxon>
        <taxon>Pseudomonadati</taxon>
        <taxon>Pseudomonadota</taxon>
        <taxon>Gammaproteobacteria</taxon>
        <taxon>Lysobacterales</taxon>
        <taxon>Lysobacteraceae</taxon>
        <taxon>Lysobacter</taxon>
    </lineage>
</organism>
<evidence type="ECO:0000313" key="4">
    <source>
        <dbReference type="Proteomes" id="UP000824755"/>
    </source>
</evidence>
<dbReference type="InterPro" id="IPR001789">
    <property type="entry name" value="Sig_transdc_resp-reg_receiver"/>
</dbReference>
<keyword evidence="4" id="KW-1185">Reference proteome</keyword>
<dbReference type="InterPro" id="IPR052893">
    <property type="entry name" value="TCS_response_regulator"/>
</dbReference>
<evidence type="ECO:0000256" key="1">
    <source>
        <dbReference type="PROSITE-ProRule" id="PRU00169"/>
    </source>
</evidence>
<dbReference type="Gene3D" id="3.40.50.2300">
    <property type="match status" value="1"/>
</dbReference>
<sequence>MSIPTVLFVEDNDDDLELAKLALHSLDAPVNIHFVRNGLEALDFLFAQGDYADRAGEALPKLVMLDLNLPLLDGREVLKMIRENPRTQAVPVVVMTTSAEPPDLNSVVRLHVNSYVQKPMDFERFQARLVQIVRYWLEVNQVAQT</sequence>
<reference evidence="3 4" key="1">
    <citation type="submission" date="2021-08" db="EMBL/GenBank/DDBJ databases">
        <title>Lysobacter sp. strain CJ11 Genome sequencing and assembly.</title>
        <authorList>
            <person name="Kim I."/>
        </authorList>
    </citation>
    <scope>NUCLEOTIDE SEQUENCE [LARGE SCALE GENOMIC DNA]</scope>
    <source>
        <strain evidence="3 4">CJ11</strain>
    </source>
</reference>
<dbReference type="CDD" id="cd17557">
    <property type="entry name" value="REC_Rcp-like"/>
    <property type="match status" value="1"/>
</dbReference>
<gene>
    <name evidence="3" type="ORF">H8L67_00810</name>
</gene>
<feature type="modified residue" description="4-aspartylphosphate" evidence="1">
    <location>
        <position position="66"/>
    </location>
</feature>
<accession>A0ABX8WPT3</accession>